<evidence type="ECO:0000256" key="4">
    <source>
        <dbReference type="ARBA" id="ARBA00022833"/>
    </source>
</evidence>
<dbReference type="PANTHER" id="PTHR46233:SF3">
    <property type="entry name" value="HYDROXYACYLGLUTATHIONE HYDROLASE GLOC"/>
    <property type="match status" value="1"/>
</dbReference>
<dbReference type="InterPro" id="IPR001279">
    <property type="entry name" value="Metallo-B-lactamas"/>
</dbReference>
<feature type="domain" description="Metallo-beta-lactamase" evidence="5">
    <location>
        <begin position="19"/>
        <end position="198"/>
    </location>
</feature>
<name>A0A916VCF6_9FIRM</name>
<reference evidence="6" key="1">
    <citation type="submission" date="2020-06" db="EMBL/GenBank/DDBJ databases">
        <title>Characterization of fructooligosaccharide metabolism and fructooligosaccharide-degrading enzymes in human commensal butyrate producers.</title>
        <authorList>
            <person name="Tanno H."/>
            <person name="Fujii T."/>
            <person name="Hirano K."/>
            <person name="Maeno S."/>
            <person name="Tonozuka T."/>
            <person name="Sakamoto M."/>
            <person name="Ohkuma M."/>
            <person name="Tochio T."/>
            <person name="Endo A."/>
        </authorList>
    </citation>
    <scope>NUCLEOTIDE SEQUENCE</scope>
    <source>
        <strain evidence="6">JCM 17466</strain>
    </source>
</reference>
<evidence type="ECO:0000256" key="2">
    <source>
        <dbReference type="ARBA" id="ARBA00022723"/>
    </source>
</evidence>
<sequence>MKIMEKPLELHCIALGQMQTNCYIVINRSTKEAVVFDPGDQGEKIMETLKKEGVRLTAVCLTHAHFDHIMGLPYLMEVNDKLPVYLHEDEQDVLLDPQLNLSTMVGLTISLKANRIVKDGEEIELLGEKVTCIHVPGHTKGGVCYYFSAYGWLISGDTLFQRSIGRTDFPTGDLNALLLAIRSKLFVLPPETRVFSGHTPPTTIGEEIRSNPFLL</sequence>
<dbReference type="GO" id="GO:0046872">
    <property type="term" value="F:metal ion binding"/>
    <property type="evidence" value="ECO:0007669"/>
    <property type="project" value="UniProtKB-KW"/>
</dbReference>
<dbReference type="EMBL" id="BLYI01000006">
    <property type="protein sequence ID" value="GFO84008.1"/>
    <property type="molecule type" value="Genomic_DNA"/>
</dbReference>
<evidence type="ECO:0000256" key="1">
    <source>
        <dbReference type="ARBA" id="ARBA00001947"/>
    </source>
</evidence>
<dbReference type="Gene3D" id="3.60.15.10">
    <property type="entry name" value="Ribonuclease Z/Hydroxyacylglutathione hydrolase-like"/>
    <property type="match status" value="1"/>
</dbReference>
<proteinExistence type="predicted"/>
<evidence type="ECO:0000313" key="7">
    <source>
        <dbReference type="Proteomes" id="UP000613208"/>
    </source>
</evidence>
<comment type="caution">
    <text evidence="6">The sequence shown here is derived from an EMBL/GenBank/DDBJ whole genome shotgun (WGS) entry which is preliminary data.</text>
</comment>
<dbReference type="GO" id="GO:0016787">
    <property type="term" value="F:hydrolase activity"/>
    <property type="evidence" value="ECO:0007669"/>
    <property type="project" value="UniProtKB-KW"/>
</dbReference>
<evidence type="ECO:0000256" key="3">
    <source>
        <dbReference type="ARBA" id="ARBA00022801"/>
    </source>
</evidence>
<dbReference type="Proteomes" id="UP000613208">
    <property type="component" value="Unassembled WGS sequence"/>
</dbReference>
<dbReference type="SMART" id="SM00849">
    <property type="entry name" value="Lactamase_B"/>
    <property type="match status" value="1"/>
</dbReference>
<keyword evidence="4" id="KW-0862">Zinc</keyword>
<gene>
    <name evidence="6" type="ORF">ANBU17_03550</name>
</gene>
<dbReference type="SUPFAM" id="SSF56281">
    <property type="entry name" value="Metallo-hydrolase/oxidoreductase"/>
    <property type="match status" value="1"/>
</dbReference>
<keyword evidence="2" id="KW-0479">Metal-binding</keyword>
<dbReference type="AlphaFoldDB" id="A0A916VCF6"/>
<dbReference type="Pfam" id="PF00753">
    <property type="entry name" value="Lactamase_B"/>
    <property type="match status" value="1"/>
</dbReference>
<keyword evidence="7" id="KW-1185">Reference proteome</keyword>
<comment type="cofactor">
    <cofactor evidence="1">
        <name>Zn(2+)</name>
        <dbReference type="ChEBI" id="CHEBI:29105"/>
    </cofactor>
</comment>
<protein>
    <submittedName>
        <fullName evidence="6">MBL fold metallo-hydrolase</fullName>
    </submittedName>
</protein>
<evidence type="ECO:0000259" key="5">
    <source>
        <dbReference type="SMART" id="SM00849"/>
    </source>
</evidence>
<organism evidence="6 7">
    <name type="scientific">Anaerostipes butyraticus</name>
    <dbReference type="NCBI Taxonomy" id="645466"/>
    <lineage>
        <taxon>Bacteria</taxon>
        <taxon>Bacillati</taxon>
        <taxon>Bacillota</taxon>
        <taxon>Clostridia</taxon>
        <taxon>Lachnospirales</taxon>
        <taxon>Lachnospiraceae</taxon>
        <taxon>Anaerostipes</taxon>
    </lineage>
</organism>
<dbReference type="CDD" id="cd06262">
    <property type="entry name" value="metallo-hydrolase-like_MBL-fold"/>
    <property type="match status" value="1"/>
</dbReference>
<dbReference type="InterPro" id="IPR036866">
    <property type="entry name" value="RibonucZ/Hydroxyglut_hydro"/>
</dbReference>
<dbReference type="PANTHER" id="PTHR46233">
    <property type="entry name" value="HYDROXYACYLGLUTATHIONE HYDROLASE GLOC"/>
    <property type="match status" value="1"/>
</dbReference>
<dbReference type="InterPro" id="IPR051453">
    <property type="entry name" value="MBL_Glyoxalase_II"/>
</dbReference>
<accession>A0A916VCF6</accession>
<keyword evidence="3" id="KW-0378">Hydrolase</keyword>
<evidence type="ECO:0000313" key="6">
    <source>
        <dbReference type="EMBL" id="GFO84008.1"/>
    </source>
</evidence>